<dbReference type="GeneID" id="54470772"/>
<evidence type="ECO:0000259" key="2">
    <source>
        <dbReference type="PROSITE" id="PS50097"/>
    </source>
</evidence>
<evidence type="ECO:0000313" key="4">
    <source>
        <dbReference type="Proteomes" id="UP000799767"/>
    </source>
</evidence>
<dbReference type="SUPFAM" id="SSF54695">
    <property type="entry name" value="POZ domain"/>
    <property type="match status" value="1"/>
</dbReference>
<dbReference type="CDD" id="cd18186">
    <property type="entry name" value="BTB_POZ_ZBTB_KLHL-like"/>
    <property type="match status" value="1"/>
</dbReference>
<protein>
    <recommendedName>
        <fullName evidence="2">BTB domain-containing protein</fullName>
    </recommendedName>
</protein>
<reference evidence="3" key="1">
    <citation type="journal article" date="2020" name="Stud. Mycol.">
        <title>101 Dothideomycetes genomes: a test case for predicting lifestyles and emergence of pathogens.</title>
        <authorList>
            <person name="Haridas S."/>
            <person name="Albert R."/>
            <person name="Binder M."/>
            <person name="Bloem J."/>
            <person name="Labutti K."/>
            <person name="Salamov A."/>
            <person name="Andreopoulos B."/>
            <person name="Baker S."/>
            <person name="Barry K."/>
            <person name="Bills G."/>
            <person name="Bluhm B."/>
            <person name="Cannon C."/>
            <person name="Castanera R."/>
            <person name="Culley D."/>
            <person name="Daum C."/>
            <person name="Ezra D."/>
            <person name="Gonzalez J."/>
            <person name="Henrissat B."/>
            <person name="Kuo A."/>
            <person name="Liang C."/>
            <person name="Lipzen A."/>
            <person name="Lutzoni F."/>
            <person name="Magnuson J."/>
            <person name="Mondo S."/>
            <person name="Nolan M."/>
            <person name="Ohm R."/>
            <person name="Pangilinan J."/>
            <person name="Park H.-J."/>
            <person name="Ramirez L."/>
            <person name="Alfaro M."/>
            <person name="Sun H."/>
            <person name="Tritt A."/>
            <person name="Yoshinaga Y."/>
            <person name="Zwiers L.-H."/>
            <person name="Turgeon B."/>
            <person name="Goodwin S."/>
            <person name="Spatafora J."/>
            <person name="Crous P."/>
            <person name="Grigoriev I."/>
        </authorList>
    </citation>
    <scope>NUCLEOTIDE SEQUENCE</scope>
    <source>
        <strain evidence="3">CBS 113389</strain>
    </source>
</reference>
<organism evidence="3 4">
    <name type="scientific">Neohortaea acidophila</name>
    <dbReference type="NCBI Taxonomy" id="245834"/>
    <lineage>
        <taxon>Eukaryota</taxon>
        <taxon>Fungi</taxon>
        <taxon>Dikarya</taxon>
        <taxon>Ascomycota</taxon>
        <taxon>Pezizomycotina</taxon>
        <taxon>Dothideomycetes</taxon>
        <taxon>Dothideomycetidae</taxon>
        <taxon>Mycosphaerellales</taxon>
        <taxon>Teratosphaeriaceae</taxon>
        <taxon>Neohortaea</taxon>
    </lineage>
</organism>
<dbReference type="SMART" id="SM00225">
    <property type="entry name" value="BTB"/>
    <property type="match status" value="1"/>
</dbReference>
<feature type="domain" description="BTB" evidence="2">
    <location>
        <begin position="38"/>
        <end position="105"/>
    </location>
</feature>
<dbReference type="PANTHER" id="PTHR47843">
    <property type="entry name" value="BTB DOMAIN-CONTAINING PROTEIN-RELATED"/>
    <property type="match status" value="1"/>
</dbReference>
<feature type="region of interest" description="Disordered" evidence="1">
    <location>
        <begin position="1"/>
        <end position="22"/>
    </location>
</feature>
<dbReference type="OrthoDB" id="6359816at2759"/>
<dbReference type="RefSeq" id="XP_033589366.1">
    <property type="nucleotide sequence ID" value="XM_033729770.1"/>
</dbReference>
<evidence type="ECO:0000313" key="3">
    <source>
        <dbReference type="EMBL" id="KAF2482796.1"/>
    </source>
</evidence>
<dbReference type="PANTHER" id="PTHR47843:SF5">
    <property type="entry name" value="BTB_POZ DOMAIN PROTEIN"/>
    <property type="match status" value="1"/>
</dbReference>
<dbReference type="InterPro" id="IPR011333">
    <property type="entry name" value="SKP1/BTB/POZ_sf"/>
</dbReference>
<dbReference type="InterPro" id="IPR000210">
    <property type="entry name" value="BTB/POZ_dom"/>
</dbReference>
<name>A0A6A6PSP5_9PEZI</name>
<dbReference type="Proteomes" id="UP000799767">
    <property type="component" value="Unassembled WGS sequence"/>
</dbReference>
<proteinExistence type="predicted"/>
<dbReference type="EMBL" id="MU001636">
    <property type="protein sequence ID" value="KAF2482796.1"/>
    <property type="molecule type" value="Genomic_DNA"/>
</dbReference>
<dbReference type="AlphaFoldDB" id="A0A6A6PSP5"/>
<keyword evidence="4" id="KW-1185">Reference proteome</keyword>
<dbReference type="Pfam" id="PF00651">
    <property type="entry name" value="BTB"/>
    <property type="match status" value="1"/>
</dbReference>
<evidence type="ECO:0000256" key="1">
    <source>
        <dbReference type="SAM" id="MobiDB-lite"/>
    </source>
</evidence>
<gene>
    <name evidence="3" type="ORF">BDY17DRAFT_166508</name>
</gene>
<sequence>MTAMASTGNTAAANSQQTKPNDNLYTATQDLLTFPRYSDLTITCGNRKWRVHKSVVCQRSPFFAKACEGGFKEGSSGVINLAEDDPIVVNELIRHMYAFKIDDQAALPWLGSLVFMVHVVIIADKYDVPRVAKLAETRFSERANTDWATDDFATAIELIYGSTALLKSELPRCVVRVALAHDHVVFAEGKRNAIRAVADRVPEFATALASGMHHKIALTAQAVQGLKSYQCKHCHNVAFEKNMPANLNIYCRSCNTFYPESGFIVSTVLN</sequence>
<accession>A0A6A6PSP5</accession>
<dbReference type="PROSITE" id="PS50097">
    <property type="entry name" value="BTB"/>
    <property type="match status" value="1"/>
</dbReference>
<dbReference type="Gene3D" id="3.30.710.10">
    <property type="entry name" value="Potassium Channel Kv1.1, Chain A"/>
    <property type="match status" value="1"/>
</dbReference>